<accession>A0ABN7Q2F4</accession>
<name>A0ABN7Q2F4_9BURK</name>
<protein>
    <submittedName>
        <fullName evidence="1">Uncharacterized protein</fullName>
    </submittedName>
</protein>
<evidence type="ECO:0000313" key="2">
    <source>
        <dbReference type="Proteomes" id="UP000672657"/>
    </source>
</evidence>
<comment type="caution">
    <text evidence="1">The sequence shown here is derived from an EMBL/GenBank/DDBJ whole genome shotgun (WGS) entry which is preliminary data.</text>
</comment>
<reference evidence="1 2" key="1">
    <citation type="submission" date="2021-03" db="EMBL/GenBank/DDBJ databases">
        <authorList>
            <person name="Peeters C."/>
        </authorList>
    </citation>
    <scope>NUCLEOTIDE SEQUENCE [LARGE SCALE GENOMIC DNA]</scope>
    <source>
        <strain evidence="1 2">LMG 26411</strain>
    </source>
</reference>
<evidence type="ECO:0000313" key="1">
    <source>
        <dbReference type="EMBL" id="CAG2150676.1"/>
    </source>
</evidence>
<sequence length="289" mass="31807">MTVNGTPIPTPCADALLSPTRAGAWDRLGPMMRPLARTEFTGAMKPRDIINALGGDEERGRCVRVGLQVLEGAGQPPARAVVTIGPGRWASLDFYIDADCRTCCELDGTLQDGLAERITSVLPPGLSLGIRPLAEYVQPATAEADPGIADRFRAYARDMLHRGGEMNQRLSAVCAYLSAMYAARAAVGRLGYLDQSLLEDGQEALSWRLRRHRSVEGRALAQRLERLSHAAEGALYEFSTHFSFANASYQFELMRRFHDQLEQFRKACRTDAGDWSDLTSRAAYANGKR</sequence>
<dbReference type="EMBL" id="CAJPVI010000023">
    <property type="protein sequence ID" value="CAG2150676.1"/>
    <property type="molecule type" value="Genomic_DNA"/>
</dbReference>
<keyword evidence="2" id="KW-1185">Reference proteome</keyword>
<proteinExistence type="predicted"/>
<gene>
    <name evidence="1" type="ORF">LMG26411_03782</name>
</gene>
<dbReference type="Proteomes" id="UP000672657">
    <property type="component" value="Unassembled WGS sequence"/>
</dbReference>
<organism evidence="1 2">
    <name type="scientific">Cupriavidus numazuensis</name>
    <dbReference type="NCBI Taxonomy" id="221992"/>
    <lineage>
        <taxon>Bacteria</taxon>
        <taxon>Pseudomonadati</taxon>
        <taxon>Pseudomonadota</taxon>
        <taxon>Betaproteobacteria</taxon>
        <taxon>Burkholderiales</taxon>
        <taxon>Burkholderiaceae</taxon>
        <taxon>Cupriavidus</taxon>
    </lineage>
</organism>